<feature type="region of interest" description="Disordered" evidence="1">
    <location>
        <begin position="247"/>
        <end position="275"/>
    </location>
</feature>
<feature type="compositionally biased region" description="Polar residues" evidence="1">
    <location>
        <begin position="247"/>
        <end position="260"/>
    </location>
</feature>
<evidence type="ECO:0000256" key="1">
    <source>
        <dbReference type="SAM" id="MobiDB-lite"/>
    </source>
</evidence>
<reference evidence="2 3" key="1">
    <citation type="submission" date="2014-04" db="EMBL/GenBank/DDBJ databases">
        <authorList>
            <consortium name="DOE Joint Genome Institute"/>
            <person name="Kuo A."/>
            <person name="Kohler A."/>
            <person name="Nagy L.G."/>
            <person name="Floudas D."/>
            <person name="Copeland A."/>
            <person name="Barry K.W."/>
            <person name="Cichocki N."/>
            <person name="Veneault-Fourrey C."/>
            <person name="LaButti K."/>
            <person name="Lindquist E.A."/>
            <person name="Lipzen A."/>
            <person name="Lundell T."/>
            <person name="Morin E."/>
            <person name="Murat C."/>
            <person name="Sun H."/>
            <person name="Tunlid A."/>
            <person name="Henrissat B."/>
            <person name="Grigoriev I.V."/>
            <person name="Hibbett D.S."/>
            <person name="Martin F."/>
            <person name="Nordberg H.P."/>
            <person name="Cantor M.N."/>
            <person name="Hua S.X."/>
        </authorList>
    </citation>
    <scope>NUCLEOTIDE SEQUENCE [LARGE SCALE GENOMIC DNA]</scope>
    <source>
        <strain evidence="2 3">LaAM-08-1</strain>
    </source>
</reference>
<feature type="compositionally biased region" description="Pro residues" evidence="1">
    <location>
        <begin position="175"/>
        <end position="197"/>
    </location>
</feature>
<feature type="compositionally biased region" description="Pro residues" evidence="1">
    <location>
        <begin position="93"/>
        <end position="166"/>
    </location>
</feature>
<protein>
    <submittedName>
        <fullName evidence="2">Uncharacterized protein</fullName>
    </submittedName>
</protein>
<dbReference type="Proteomes" id="UP000054477">
    <property type="component" value="Unassembled WGS sequence"/>
</dbReference>
<dbReference type="OrthoDB" id="3357271at2759"/>
<gene>
    <name evidence="2" type="ORF">K443DRAFT_385741</name>
</gene>
<accession>A0A0C9YGA5</accession>
<dbReference type="HOGENOM" id="CLU_090688_0_0_1"/>
<sequence>MPSFADLKAKATSATNTGVEKLQNVRDRNTSVPMKKTNWDPYSGNLPPPPPPPRTNQKTRPAELAPLPPPPSRTGSIGPSSIASSRSSGSTAPPAPPLPARGPVSSPPLPARGPVSSPPLPPRGPASTPPLPARGPVSSPPLPPRGPASTPPLPPRGPTSTPPLPPRGLSAAPTPVRPTLPTPSTAPAPSATGPPPIVRGTRPPKIGLSASQEPTIDWTNISAQDKEIFFAWLDEYFSKLLGTPVPSNTNSSAGHQSPFRNPTKPASWRPSFGGM</sequence>
<dbReference type="STRING" id="1095629.A0A0C9YGA5"/>
<feature type="region of interest" description="Disordered" evidence="1">
    <location>
        <begin position="1"/>
        <end position="215"/>
    </location>
</feature>
<keyword evidence="3" id="KW-1185">Reference proteome</keyword>
<proteinExistence type="predicted"/>
<evidence type="ECO:0000313" key="3">
    <source>
        <dbReference type="Proteomes" id="UP000054477"/>
    </source>
</evidence>
<reference evidence="3" key="2">
    <citation type="submission" date="2015-01" db="EMBL/GenBank/DDBJ databases">
        <title>Evolutionary Origins and Diversification of the Mycorrhizal Mutualists.</title>
        <authorList>
            <consortium name="DOE Joint Genome Institute"/>
            <consortium name="Mycorrhizal Genomics Consortium"/>
            <person name="Kohler A."/>
            <person name="Kuo A."/>
            <person name="Nagy L.G."/>
            <person name="Floudas D."/>
            <person name="Copeland A."/>
            <person name="Barry K.W."/>
            <person name="Cichocki N."/>
            <person name="Veneault-Fourrey C."/>
            <person name="LaButti K."/>
            <person name="Lindquist E.A."/>
            <person name="Lipzen A."/>
            <person name="Lundell T."/>
            <person name="Morin E."/>
            <person name="Murat C."/>
            <person name="Riley R."/>
            <person name="Ohm R."/>
            <person name="Sun H."/>
            <person name="Tunlid A."/>
            <person name="Henrissat B."/>
            <person name="Grigoriev I.V."/>
            <person name="Hibbett D.S."/>
            <person name="Martin F."/>
        </authorList>
    </citation>
    <scope>NUCLEOTIDE SEQUENCE [LARGE SCALE GENOMIC DNA]</scope>
    <source>
        <strain evidence="3">LaAM-08-1</strain>
    </source>
</reference>
<dbReference type="AlphaFoldDB" id="A0A0C9YGA5"/>
<feature type="compositionally biased region" description="Low complexity" evidence="1">
    <location>
        <begin position="74"/>
        <end position="92"/>
    </location>
</feature>
<name>A0A0C9YGA5_9AGAR</name>
<organism evidence="2 3">
    <name type="scientific">Laccaria amethystina LaAM-08-1</name>
    <dbReference type="NCBI Taxonomy" id="1095629"/>
    <lineage>
        <taxon>Eukaryota</taxon>
        <taxon>Fungi</taxon>
        <taxon>Dikarya</taxon>
        <taxon>Basidiomycota</taxon>
        <taxon>Agaricomycotina</taxon>
        <taxon>Agaricomycetes</taxon>
        <taxon>Agaricomycetidae</taxon>
        <taxon>Agaricales</taxon>
        <taxon>Agaricineae</taxon>
        <taxon>Hydnangiaceae</taxon>
        <taxon>Laccaria</taxon>
    </lineage>
</organism>
<evidence type="ECO:0000313" key="2">
    <source>
        <dbReference type="EMBL" id="KIK09427.1"/>
    </source>
</evidence>
<dbReference type="EMBL" id="KN838538">
    <property type="protein sequence ID" value="KIK09427.1"/>
    <property type="molecule type" value="Genomic_DNA"/>
</dbReference>